<dbReference type="SUPFAM" id="SSF54160">
    <property type="entry name" value="Chromo domain-like"/>
    <property type="match status" value="1"/>
</dbReference>
<dbReference type="EC" id="2.7.7.49" evidence="1"/>
<dbReference type="CDD" id="cd00303">
    <property type="entry name" value="retropepsin_like"/>
    <property type="match status" value="1"/>
</dbReference>
<evidence type="ECO:0000256" key="5">
    <source>
        <dbReference type="ARBA" id="ARBA00022722"/>
    </source>
</evidence>
<dbReference type="PANTHER" id="PTHR37984">
    <property type="entry name" value="PROTEIN CBG26694"/>
    <property type="match status" value="1"/>
</dbReference>
<dbReference type="CDD" id="cd01647">
    <property type="entry name" value="RT_LTR"/>
    <property type="match status" value="1"/>
</dbReference>
<dbReference type="InterPro" id="IPR000477">
    <property type="entry name" value="RT_dom"/>
</dbReference>
<evidence type="ECO:0000256" key="3">
    <source>
        <dbReference type="ARBA" id="ARBA00022679"/>
    </source>
</evidence>
<evidence type="ECO:0000256" key="12">
    <source>
        <dbReference type="ARBA" id="ARBA00022918"/>
    </source>
</evidence>
<keyword evidence="3" id="KW-0808">Transferase</keyword>
<organism evidence="19">
    <name type="scientific">Fagus sylvatica</name>
    <name type="common">Beechnut</name>
    <dbReference type="NCBI Taxonomy" id="28930"/>
    <lineage>
        <taxon>Eukaryota</taxon>
        <taxon>Viridiplantae</taxon>
        <taxon>Streptophyta</taxon>
        <taxon>Embryophyta</taxon>
        <taxon>Tracheophyta</taxon>
        <taxon>Spermatophyta</taxon>
        <taxon>Magnoliopsida</taxon>
        <taxon>eudicotyledons</taxon>
        <taxon>Gunneridae</taxon>
        <taxon>Pentapetalae</taxon>
        <taxon>rosids</taxon>
        <taxon>fabids</taxon>
        <taxon>Fagales</taxon>
        <taxon>Fagaceae</taxon>
        <taxon>Fagus</taxon>
    </lineage>
</organism>
<evidence type="ECO:0000256" key="8">
    <source>
        <dbReference type="ARBA" id="ARBA00022759"/>
    </source>
</evidence>
<gene>
    <name evidence="19" type="ORF">FSB_LOCUS38677</name>
</gene>
<dbReference type="InterPro" id="IPR001584">
    <property type="entry name" value="Integrase_cat-core"/>
</dbReference>
<keyword evidence="2" id="KW-0645">Protease</keyword>
<dbReference type="GO" id="GO:0003964">
    <property type="term" value="F:RNA-directed DNA polymerase activity"/>
    <property type="evidence" value="ECO:0007669"/>
    <property type="project" value="UniProtKB-KW"/>
</dbReference>
<dbReference type="Gene3D" id="2.40.70.10">
    <property type="entry name" value="Acid Proteases"/>
    <property type="match status" value="1"/>
</dbReference>
<evidence type="ECO:0000256" key="13">
    <source>
        <dbReference type="ARBA" id="ARBA00022932"/>
    </source>
</evidence>
<evidence type="ECO:0000256" key="4">
    <source>
        <dbReference type="ARBA" id="ARBA00022695"/>
    </source>
</evidence>
<feature type="region of interest" description="Disordered" evidence="16">
    <location>
        <begin position="257"/>
        <end position="281"/>
    </location>
</feature>
<dbReference type="Pfam" id="PF03732">
    <property type="entry name" value="Retrotrans_gag"/>
    <property type="match status" value="1"/>
</dbReference>
<dbReference type="InterPro" id="IPR023780">
    <property type="entry name" value="Chromo_domain"/>
</dbReference>
<evidence type="ECO:0000256" key="2">
    <source>
        <dbReference type="ARBA" id="ARBA00022670"/>
    </source>
</evidence>
<dbReference type="PROSITE" id="PS00141">
    <property type="entry name" value="ASP_PROTEASE"/>
    <property type="match status" value="1"/>
</dbReference>
<evidence type="ECO:0000256" key="15">
    <source>
        <dbReference type="ARBA" id="ARBA00023172"/>
    </source>
</evidence>
<accession>A0A2N9HFS7</accession>
<dbReference type="PROSITE" id="PS50878">
    <property type="entry name" value="RT_POL"/>
    <property type="match status" value="1"/>
</dbReference>
<evidence type="ECO:0000256" key="9">
    <source>
        <dbReference type="ARBA" id="ARBA00022801"/>
    </source>
</evidence>
<dbReference type="InterPro" id="IPR043502">
    <property type="entry name" value="DNA/RNA_pol_sf"/>
</dbReference>
<dbReference type="Gene3D" id="1.10.340.70">
    <property type="match status" value="1"/>
</dbReference>
<keyword evidence="12" id="KW-0695">RNA-directed DNA polymerase</keyword>
<dbReference type="GO" id="GO:0046872">
    <property type="term" value="F:metal ion binding"/>
    <property type="evidence" value="ECO:0007669"/>
    <property type="project" value="UniProtKB-KW"/>
</dbReference>
<feature type="region of interest" description="Disordered" evidence="16">
    <location>
        <begin position="53"/>
        <end position="85"/>
    </location>
</feature>
<feature type="region of interest" description="Disordered" evidence="16">
    <location>
        <begin position="328"/>
        <end position="347"/>
    </location>
</feature>
<dbReference type="EMBL" id="OIVN01003371">
    <property type="protein sequence ID" value="SPD10795.1"/>
    <property type="molecule type" value="Genomic_DNA"/>
</dbReference>
<keyword evidence="11" id="KW-0229">DNA integration</keyword>
<evidence type="ECO:0000256" key="1">
    <source>
        <dbReference type="ARBA" id="ARBA00012493"/>
    </source>
</evidence>
<dbReference type="InterPro" id="IPR005162">
    <property type="entry name" value="Retrotrans_gag_dom"/>
</dbReference>
<name>A0A2N9HFS7_FAGSY</name>
<dbReference type="InterPro" id="IPR056924">
    <property type="entry name" value="SH3_Tf2-1"/>
</dbReference>
<evidence type="ECO:0000313" key="19">
    <source>
        <dbReference type="EMBL" id="SPD10795.1"/>
    </source>
</evidence>
<dbReference type="GO" id="GO:0003887">
    <property type="term" value="F:DNA-directed DNA polymerase activity"/>
    <property type="evidence" value="ECO:0007669"/>
    <property type="project" value="UniProtKB-KW"/>
</dbReference>
<keyword evidence="9" id="KW-0378">Hydrolase</keyword>
<feature type="domain" description="Reverse transcriptase" evidence="17">
    <location>
        <begin position="591"/>
        <end position="770"/>
    </location>
</feature>
<dbReference type="FunFam" id="3.10.10.10:FF:000007">
    <property type="entry name" value="Retrovirus-related Pol polyprotein from transposon 17.6-like Protein"/>
    <property type="match status" value="1"/>
</dbReference>
<dbReference type="FunFam" id="3.30.70.270:FF:000020">
    <property type="entry name" value="Transposon Tf2-6 polyprotein-like Protein"/>
    <property type="match status" value="1"/>
</dbReference>
<dbReference type="Gene3D" id="3.30.420.10">
    <property type="entry name" value="Ribonuclease H-like superfamily/Ribonuclease H"/>
    <property type="match status" value="1"/>
</dbReference>
<evidence type="ECO:0000256" key="11">
    <source>
        <dbReference type="ARBA" id="ARBA00022908"/>
    </source>
</evidence>
<dbReference type="InterPro" id="IPR050951">
    <property type="entry name" value="Retrovirus_Pol_polyprotein"/>
</dbReference>
<dbReference type="GO" id="GO:0004519">
    <property type="term" value="F:endonuclease activity"/>
    <property type="evidence" value="ECO:0007669"/>
    <property type="project" value="UniProtKB-KW"/>
</dbReference>
<evidence type="ECO:0000256" key="6">
    <source>
        <dbReference type="ARBA" id="ARBA00022723"/>
    </source>
</evidence>
<dbReference type="Pfam" id="PF17921">
    <property type="entry name" value="Integrase_H2C2"/>
    <property type="match status" value="1"/>
</dbReference>
<dbReference type="CDD" id="cd09274">
    <property type="entry name" value="RNase_HI_RT_Ty3"/>
    <property type="match status" value="1"/>
</dbReference>
<dbReference type="GO" id="GO:0015074">
    <property type="term" value="P:DNA integration"/>
    <property type="evidence" value="ECO:0007669"/>
    <property type="project" value="UniProtKB-KW"/>
</dbReference>
<dbReference type="GO" id="GO:0004190">
    <property type="term" value="F:aspartic-type endopeptidase activity"/>
    <property type="evidence" value="ECO:0007669"/>
    <property type="project" value="UniProtKB-KW"/>
</dbReference>
<dbReference type="Pfam" id="PF24626">
    <property type="entry name" value="SH3_Tf2-1"/>
    <property type="match status" value="1"/>
</dbReference>
<evidence type="ECO:0000256" key="14">
    <source>
        <dbReference type="ARBA" id="ARBA00023125"/>
    </source>
</evidence>
<dbReference type="InterPro" id="IPR021109">
    <property type="entry name" value="Peptidase_aspartic_dom_sf"/>
</dbReference>
<feature type="compositionally biased region" description="Pro residues" evidence="16">
    <location>
        <begin position="259"/>
        <end position="271"/>
    </location>
</feature>
<dbReference type="SUPFAM" id="SSF53098">
    <property type="entry name" value="Ribonuclease H-like"/>
    <property type="match status" value="1"/>
</dbReference>
<feature type="domain" description="Integrase catalytic" evidence="18">
    <location>
        <begin position="1136"/>
        <end position="1241"/>
    </location>
</feature>
<dbReference type="InterPro" id="IPR012337">
    <property type="entry name" value="RNaseH-like_sf"/>
</dbReference>
<dbReference type="InterPro" id="IPR001969">
    <property type="entry name" value="Aspartic_peptidase_AS"/>
</dbReference>
<dbReference type="Pfam" id="PF00078">
    <property type="entry name" value="RVT_1"/>
    <property type="match status" value="1"/>
</dbReference>
<dbReference type="GO" id="GO:0003677">
    <property type="term" value="F:DNA binding"/>
    <property type="evidence" value="ECO:0007669"/>
    <property type="project" value="UniProtKB-KW"/>
</dbReference>
<keyword evidence="14" id="KW-0238">DNA-binding</keyword>
<dbReference type="SUPFAM" id="SSF50630">
    <property type="entry name" value="Acid proteases"/>
    <property type="match status" value="1"/>
</dbReference>
<evidence type="ECO:0000259" key="17">
    <source>
        <dbReference type="PROSITE" id="PS50878"/>
    </source>
</evidence>
<reference evidence="19" key="1">
    <citation type="submission" date="2018-02" db="EMBL/GenBank/DDBJ databases">
        <authorList>
            <person name="Cohen D.B."/>
            <person name="Kent A.D."/>
        </authorList>
    </citation>
    <scope>NUCLEOTIDE SEQUENCE</scope>
</reference>
<sequence length="1474" mass="168808">MASTRSTTPEDRFSALEVSTHSLHRKLEEYHEEISGVRDGMAALTEAVAQLNRDRSTRNNLNDNNDGGSVNHGHGAVNGNHNEGNNRVNHGGVQTRFSRLDFPRFNGDDPTGWIYKADQFFRYQGTIAQEKVLLASFHLQDDALQWYQWYARSQPNVRWEEFTQALCVRFGPSDYEDFDEALSRLRQTGTVREYQGQFERLAARVQDWPEKALLGCYIGGLKEDIRAEVKLFRPTTLLHATGLARLQEDRLYRLRRPPTKPPLLALPPTRPSPNTINRVPTGTNFKKLSWGEMQARREKGLCYNCDEKFAPGHRCKTQQIYMLEVVGEHESESDETAEEEANETTLQPEISLHALTGADTPDTMRVSGWVHGKKLHILIDSGSTHNFINSKIAKKLGCRTISAPTFHVEVANGERLSCNEIYQTVPMDIQGYAFVTHLFQLDLQGSDIVLGMQWLRSLGQVLHDWANLTMEFSANGQPHLIKGNTPQKLRHGSTHAMQKLLSSGVGSFLMHMVAVTDHNIDPPKETKHAVALDHLLVHYQSVFQTPTELPPVRSHDHRITLEPGSGAINVRPYRYPHIQKNEIERAVKEMLSTGIIRPSFSPYSSPVLLVKKKDGSWRFCVDYRALNHVTIKDRYPIPVIDELLDELHGAAYFTKLDLKSGYHQIRVQPEDVHKTAFRTHDGHYEFLVMPFGLTNAPATFQSLMNDIFRTALRRYVLVFFDDILIYSHTWAEHLQHLQIVFDELLRHKLYVNRSKCLLGQQEVDYLGHIISPRGVAPDPSKINCMQSWPQPRNTTALRGFLGLTGYYRKFVQNYGIIAAPLTQLLKKDGFKWSDAATEAFQQLKSAMVQAPVLVLPNFAKTFVVEADASGGGLGAVLMQGDRPIAFYSKAISLRALGRSTYEKELMAIVHSVHKWRNYLLGRRFQIRTDHRSLKYLLEQRVTTMDQQRWIVKLMGFDYEIVYRPGRDNKAADALSRLHGALVAISSPQHAWLTEIHREARTHSEIVALKEEIIQQSKATSGFTERDGLVWYQGRLVIPATSQYNTHVIREYHDTPIGGHSGVLRTYKRVAANFFWRGMKRDIQNYIRQCDVCQRNKYETMSPAGLLQPLPIPELVWEDVSMDFIDGLPNSHGFTVIMVEISRLHGMPRSIVTDRDKVFTSQFWTEYFRLQGSELRMSSAYHPQTDGQTEALNKCLETYLRCFVSTRQKQWSRWLHWAEFWYNTSYQTSTRLTPFEAVYGRPPPSVHRYEYGSTAVAQVDNSLRERDNILQLLKENLVVAQNRMKTNADKHRREQEFDVGQWVYLKLQPFRQNSVRDRGKMKLSPRFYGPYQVLERIGAVAYRLDLPTHSRIHPVFHVSQLKLKLGASEGVVEELPSVSEDGVAVLEPKWILEVRWVKIGRKTVQEALVHWTGLSSDDATWERFSDLERQFPHLNLEDKIRLQGEENVTTQLRASDKDAEVVQGLGSASVAEYRG</sequence>
<dbReference type="Pfam" id="PF08284">
    <property type="entry name" value="RVP_2"/>
    <property type="match status" value="1"/>
</dbReference>
<feature type="compositionally biased region" description="Acidic residues" evidence="16">
    <location>
        <begin position="331"/>
        <end position="342"/>
    </location>
</feature>
<dbReference type="GO" id="GO:0006508">
    <property type="term" value="P:proteolysis"/>
    <property type="evidence" value="ECO:0007669"/>
    <property type="project" value="UniProtKB-KW"/>
</dbReference>
<dbReference type="PANTHER" id="PTHR37984:SF5">
    <property type="entry name" value="PROTEIN NYNRIN-LIKE"/>
    <property type="match status" value="1"/>
</dbReference>
<feature type="compositionally biased region" description="Low complexity" evidence="16">
    <location>
        <begin position="67"/>
        <end position="85"/>
    </location>
</feature>
<proteinExistence type="predicted"/>
<keyword evidence="8" id="KW-0255">Endonuclease</keyword>
<dbReference type="SUPFAM" id="SSF56672">
    <property type="entry name" value="DNA/RNA polymerases"/>
    <property type="match status" value="1"/>
</dbReference>
<dbReference type="GO" id="GO:0003723">
    <property type="term" value="F:RNA binding"/>
    <property type="evidence" value="ECO:0007669"/>
    <property type="project" value="UniProtKB-KW"/>
</dbReference>
<dbReference type="InterPro" id="IPR036397">
    <property type="entry name" value="RNaseH_sf"/>
</dbReference>
<dbReference type="PROSITE" id="PS50994">
    <property type="entry name" value="INTEGRASE"/>
    <property type="match status" value="1"/>
</dbReference>
<keyword evidence="5" id="KW-0540">Nuclease</keyword>
<dbReference type="Gene3D" id="3.30.70.270">
    <property type="match status" value="2"/>
</dbReference>
<keyword evidence="6" id="KW-0479">Metal-binding</keyword>
<keyword evidence="13" id="KW-0239">DNA-directed DNA polymerase</keyword>
<evidence type="ECO:0000256" key="7">
    <source>
        <dbReference type="ARBA" id="ARBA00022750"/>
    </source>
</evidence>
<keyword evidence="4" id="KW-0548">Nucleotidyltransferase</keyword>
<protein>
    <recommendedName>
        <fullName evidence="1">RNA-directed DNA polymerase</fullName>
        <ecNumber evidence="1">2.7.7.49</ecNumber>
    </recommendedName>
</protein>
<keyword evidence="15" id="KW-0233">DNA recombination</keyword>
<dbReference type="InterPro" id="IPR041588">
    <property type="entry name" value="Integrase_H2C2"/>
</dbReference>
<dbReference type="GO" id="GO:0006310">
    <property type="term" value="P:DNA recombination"/>
    <property type="evidence" value="ECO:0007669"/>
    <property type="project" value="UniProtKB-KW"/>
</dbReference>
<dbReference type="InterPro" id="IPR016197">
    <property type="entry name" value="Chromo-like_dom_sf"/>
</dbReference>
<keyword evidence="10" id="KW-0460">Magnesium</keyword>
<evidence type="ECO:0000256" key="10">
    <source>
        <dbReference type="ARBA" id="ARBA00022842"/>
    </source>
</evidence>
<dbReference type="Pfam" id="PF17917">
    <property type="entry name" value="RT_RNaseH"/>
    <property type="match status" value="1"/>
</dbReference>
<evidence type="ECO:0000256" key="16">
    <source>
        <dbReference type="SAM" id="MobiDB-lite"/>
    </source>
</evidence>
<keyword evidence="7" id="KW-0064">Aspartyl protease</keyword>
<dbReference type="FunFam" id="1.10.340.70:FF:000001">
    <property type="entry name" value="Retrovirus-related Pol polyprotein from transposon gypsy-like Protein"/>
    <property type="match status" value="1"/>
</dbReference>
<dbReference type="Pfam" id="PF00385">
    <property type="entry name" value="Chromo"/>
    <property type="match status" value="1"/>
</dbReference>
<evidence type="ECO:0000259" key="18">
    <source>
        <dbReference type="PROSITE" id="PS50994"/>
    </source>
</evidence>
<dbReference type="Gene3D" id="3.10.10.10">
    <property type="entry name" value="HIV Type 1 Reverse Transcriptase, subunit A, domain 1"/>
    <property type="match status" value="1"/>
</dbReference>
<dbReference type="InterPro" id="IPR043128">
    <property type="entry name" value="Rev_trsase/Diguanyl_cyclase"/>
</dbReference>
<dbReference type="InterPro" id="IPR041373">
    <property type="entry name" value="RT_RNaseH"/>
</dbReference>